<keyword evidence="10" id="KW-0157">Chromophore</keyword>
<evidence type="ECO:0000256" key="12">
    <source>
        <dbReference type="ARBA" id="ARBA00023170"/>
    </source>
</evidence>
<comment type="catalytic activity">
    <reaction evidence="1">
        <text>ATP + protein L-histidine = ADP + protein N-phospho-L-histidine.</text>
        <dbReference type="EC" id="2.7.13.3"/>
    </reaction>
</comment>
<dbReference type="InterPro" id="IPR036097">
    <property type="entry name" value="HisK_dim/P_sf"/>
</dbReference>
<keyword evidence="20" id="KW-1185">Reference proteome</keyword>
<dbReference type="CDD" id="cd00082">
    <property type="entry name" value="HisKA"/>
    <property type="match status" value="1"/>
</dbReference>
<evidence type="ECO:0000259" key="18">
    <source>
        <dbReference type="PROSITE" id="PS50113"/>
    </source>
</evidence>
<feature type="modified residue" description="4-aspartylphosphate" evidence="13">
    <location>
        <position position="603"/>
    </location>
</feature>
<dbReference type="InterPro" id="IPR004358">
    <property type="entry name" value="Sig_transdc_His_kin-like_C"/>
</dbReference>
<keyword evidence="3" id="KW-0600">Photoreceptor protein</keyword>
<dbReference type="OMA" id="DINCSHC"/>
<evidence type="ECO:0000256" key="5">
    <source>
        <dbReference type="ARBA" id="ARBA00022606"/>
    </source>
</evidence>
<feature type="domain" description="Histidine kinase" evidence="15">
    <location>
        <begin position="276"/>
        <end position="531"/>
    </location>
</feature>
<dbReference type="PROSITE" id="PS50113">
    <property type="entry name" value="PAC"/>
    <property type="match status" value="2"/>
</dbReference>
<dbReference type="InterPro" id="IPR001789">
    <property type="entry name" value="Sig_transdc_resp-reg_receiver"/>
</dbReference>
<organism evidence="20">
    <name type="scientific">Selaginella moellendorffii</name>
    <name type="common">Spikemoss</name>
    <dbReference type="NCBI Taxonomy" id="88036"/>
    <lineage>
        <taxon>Eukaryota</taxon>
        <taxon>Viridiplantae</taxon>
        <taxon>Streptophyta</taxon>
        <taxon>Embryophyta</taxon>
        <taxon>Tracheophyta</taxon>
        <taxon>Lycopodiopsida</taxon>
        <taxon>Selaginellales</taxon>
        <taxon>Selaginellaceae</taxon>
        <taxon>Selaginella</taxon>
    </lineage>
</organism>
<evidence type="ECO:0000256" key="13">
    <source>
        <dbReference type="PROSITE-ProRule" id="PRU00169"/>
    </source>
</evidence>
<dbReference type="SMART" id="SM00387">
    <property type="entry name" value="HATPase_c"/>
    <property type="match status" value="1"/>
</dbReference>
<dbReference type="SMART" id="SM00388">
    <property type="entry name" value="HisKA"/>
    <property type="match status" value="1"/>
</dbReference>
<feature type="coiled-coil region" evidence="14">
    <location>
        <begin position="242"/>
        <end position="269"/>
    </location>
</feature>
<dbReference type="Gene3D" id="3.40.50.2300">
    <property type="match status" value="2"/>
</dbReference>
<dbReference type="InterPro" id="IPR003661">
    <property type="entry name" value="HisK_dim/P_dom"/>
</dbReference>
<dbReference type="Pfam" id="PF02518">
    <property type="entry name" value="HATPase_c"/>
    <property type="match status" value="1"/>
</dbReference>
<protein>
    <recommendedName>
        <fullName evidence="2">histidine kinase</fullName>
        <ecNumber evidence="2">2.7.13.3</ecNumber>
    </recommendedName>
</protein>
<dbReference type="FunFam" id="1.10.287.130:FF:000002">
    <property type="entry name" value="Two-component osmosensing histidine kinase"/>
    <property type="match status" value="1"/>
</dbReference>
<evidence type="ECO:0000256" key="3">
    <source>
        <dbReference type="ARBA" id="ARBA00022543"/>
    </source>
</evidence>
<keyword evidence="9" id="KW-0067">ATP-binding</keyword>
<feature type="modified residue" description="4-aspartylphosphate" evidence="13">
    <location>
        <position position="752"/>
    </location>
</feature>
<dbReference type="GO" id="GO:0005524">
    <property type="term" value="F:ATP binding"/>
    <property type="evidence" value="ECO:0007669"/>
    <property type="project" value="UniProtKB-KW"/>
</dbReference>
<reference evidence="19 20" key="1">
    <citation type="journal article" date="2011" name="Science">
        <title>The Selaginella genome identifies genetic changes associated with the evolution of vascular plants.</title>
        <authorList>
            <person name="Banks J.A."/>
            <person name="Nishiyama T."/>
            <person name="Hasebe M."/>
            <person name="Bowman J.L."/>
            <person name="Gribskov M."/>
            <person name="dePamphilis C."/>
            <person name="Albert V.A."/>
            <person name="Aono N."/>
            <person name="Aoyama T."/>
            <person name="Ambrose B.A."/>
            <person name="Ashton N.W."/>
            <person name="Axtell M.J."/>
            <person name="Barker E."/>
            <person name="Barker M.S."/>
            <person name="Bennetzen J.L."/>
            <person name="Bonawitz N.D."/>
            <person name="Chapple C."/>
            <person name="Cheng C."/>
            <person name="Correa L.G."/>
            <person name="Dacre M."/>
            <person name="DeBarry J."/>
            <person name="Dreyer I."/>
            <person name="Elias M."/>
            <person name="Engstrom E.M."/>
            <person name="Estelle M."/>
            <person name="Feng L."/>
            <person name="Finet C."/>
            <person name="Floyd S.K."/>
            <person name="Frommer W.B."/>
            <person name="Fujita T."/>
            <person name="Gramzow L."/>
            <person name="Gutensohn M."/>
            <person name="Harholt J."/>
            <person name="Hattori M."/>
            <person name="Heyl A."/>
            <person name="Hirai T."/>
            <person name="Hiwatashi Y."/>
            <person name="Ishikawa M."/>
            <person name="Iwata M."/>
            <person name="Karol K.G."/>
            <person name="Koehler B."/>
            <person name="Kolukisaoglu U."/>
            <person name="Kubo M."/>
            <person name="Kurata T."/>
            <person name="Lalonde S."/>
            <person name="Li K."/>
            <person name="Li Y."/>
            <person name="Litt A."/>
            <person name="Lyons E."/>
            <person name="Manning G."/>
            <person name="Maruyama T."/>
            <person name="Michael T.P."/>
            <person name="Mikami K."/>
            <person name="Miyazaki S."/>
            <person name="Morinaga S."/>
            <person name="Murata T."/>
            <person name="Mueller-Roeber B."/>
            <person name="Nelson D.R."/>
            <person name="Obara M."/>
            <person name="Oguri Y."/>
            <person name="Olmstead R.G."/>
            <person name="Onodera N."/>
            <person name="Petersen B.L."/>
            <person name="Pils B."/>
            <person name="Prigge M."/>
            <person name="Rensing S.A."/>
            <person name="Riano-Pachon D.M."/>
            <person name="Roberts A.W."/>
            <person name="Sato Y."/>
            <person name="Scheller H.V."/>
            <person name="Schulz B."/>
            <person name="Schulz C."/>
            <person name="Shakirov E.V."/>
            <person name="Shibagaki N."/>
            <person name="Shinohara N."/>
            <person name="Shippen D.E."/>
            <person name="Soerensen I."/>
            <person name="Sotooka R."/>
            <person name="Sugimoto N."/>
            <person name="Sugita M."/>
            <person name="Sumikawa N."/>
            <person name="Tanurdzic M."/>
            <person name="Theissen G."/>
            <person name="Ulvskov P."/>
            <person name="Wakazuki S."/>
            <person name="Weng J.K."/>
            <person name="Willats W.W."/>
            <person name="Wipf D."/>
            <person name="Wolf P.G."/>
            <person name="Yang L."/>
            <person name="Zimmer A.D."/>
            <person name="Zhu Q."/>
            <person name="Mitros T."/>
            <person name="Hellsten U."/>
            <person name="Loque D."/>
            <person name="Otillar R."/>
            <person name="Salamov A."/>
            <person name="Schmutz J."/>
            <person name="Shapiro H."/>
            <person name="Lindquist E."/>
            <person name="Lucas S."/>
            <person name="Rokhsar D."/>
            <person name="Grigoriev I.V."/>
        </authorList>
    </citation>
    <scope>NUCLEOTIDE SEQUENCE [LARGE SCALE GENOMIC DNA]</scope>
</reference>
<dbReference type="KEGG" id="smo:SELMODRAFT_451443"/>
<evidence type="ECO:0000259" key="15">
    <source>
        <dbReference type="PROSITE" id="PS50109"/>
    </source>
</evidence>
<gene>
    <name evidence="19" type="primary">SHPK6-2</name>
    <name evidence="19" type="ORF">SELMODRAFT_451443</name>
</gene>
<dbReference type="GO" id="GO:0009637">
    <property type="term" value="P:response to blue light"/>
    <property type="evidence" value="ECO:0007669"/>
    <property type="project" value="UniProtKB-ARBA"/>
</dbReference>
<dbReference type="PANTHER" id="PTHR45339:SF5">
    <property type="entry name" value="HISTIDINE KINASE"/>
    <property type="match status" value="1"/>
</dbReference>
<dbReference type="InterPro" id="IPR035965">
    <property type="entry name" value="PAS-like_dom_sf"/>
</dbReference>
<keyword evidence="12" id="KW-0675">Receptor</keyword>
<dbReference type="EC" id="2.7.13.3" evidence="2"/>
<evidence type="ECO:0000256" key="2">
    <source>
        <dbReference type="ARBA" id="ARBA00012438"/>
    </source>
</evidence>
<dbReference type="InterPro" id="IPR013655">
    <property type="entry name" value="PAS_fold_3"/>
</dbReference>
<dbReference type="AlphaFoldDB" id="D8RTW3"/>
<feature type="domain" description="PAC" evidence="18">
    <location>
        <begin position="199"/>
        <end position="251"/>
    </location>
</feature>
<dbReference type="HOGENOM" id="CLU_000445_114_15_1"/>
<dbReference type="Proteomes" id="UP000001514">
    <property type="component" value="Unassembled WGS sequence"/>
</dbReference>
<dbReference type="GO" id="GO:0000155">
    <property type="term" value="F:phosphorelay sensor kinase activity"/>
    <property type="evidence" value="ECO:0007669"/>
    <property type="project" value="InterPro"/>
</dbReference>
<evidence type="ECO:0000256" key="14">
    <source>
        <dbReference type="SAM" id="Coils"/>
    </source>
</evidence>
<dbReference type="CDD" id="cd16922">
    <property type="entry name" value="HATPase_EvgS-ArcB-TorS-like"/>
    <property type="match status" value="1"/>
</dbReference>
<dbReference type="eggNOG" id="KOG0519">
    <property type="taxonomic scope" value="Eukaryota"/>
</dbReference>
<dbReference type="SUPFAM" id="SSF47384">
    <property type="entry name" value="Homodimeric domain of signal transducing histidine kinase"/>
    <property type="match status" value="1"/>
</dbReference>
<evidence type="ECO:0000256" key="4">
    <source>
        <dbReference type="ARBA" id="ARBA00022553"/>
    </source>
</evidence>
<dbReference type="InParanoid" id="D8RTW3"/>
<dbReference type="NCBIfam" id="TIGR00229">
    <property type="entry name" value="sensory_box"/>
    <property type="match status" value="1"/>
</dbReference>
<dbReference type="SUPFAM" id="SSF55874">
    <property type="entry name" value="ATPase domain of HSP90 chaperone/DNA topoisomerase II/histidine kinase"/>
    <property type="match status" value="1"/>
</dbReference>
<dbReference type="SUPFAM" id="SSF55785">
    <property type="entry name" value="PYP-like sensor domain (PAS domain)"/>
    <property type="match status" value="2"/>
</dbReference>
<dbReference type="Gramene" id="EFJ24302">
    <property type="protein sequence ID" value="EFJ24302"/>
    <property type="gene ID" value="SELMODRAFT_451443"/>
</dbReference>
<dbReference type="InterPro" id="IPR005467">
    <property type="entry name" value="His_kinase_dom"/>
</dbReference>
<proteinExistence type="predicted"/>
<dbReference type="InterPro" id="IPR036890">
    <property type="entry name" value="HATPase_C_sf"/>
</dbReference>
<dbReference type="SMART" id="SM00448">
    <property type="entry name" value="REC"/>
    <property type="match status" value="2"/>
</dbReference>
<dbReference type="GO" id="GO:0009881">
    <property type="term" value="F:photoreceptor activity"/>
    <property type="evidence" value="ECO:0007669"/>
    <property type="project" value="UniProtKB-KW"/>
</dbReference>
<dbReference type="PROSITE" id="PS50112">
    <property type="entry name" value="PAS"/>
    <property type="match status" value="1"/>
</dbReference>
<name>D8RTW3_SELML</name>
<dbReference type="InterPro" id="IPR011006">
    <property type="entry name" value="CheY-like_superfamily"/>
</dbReference>
<dbReference type="Pfam" id="PF00072">
    <property type="entry name" value="Response_reg"/>
    <property type="match status" value="1"/>
</dbReference>
<dbReference type="Gene3D" id="1.10.287.130">
    <property type="match status" value="1"/>
</dbReference>
<dbReference type="SUPFAM" id="SSF52172">
    <property type="entry name" value="CheY-like"/>
    <property type="match status" value="2"/>
</dbReference>
<keyword evidence="8" id="KW-0418">Kinase</keyword>
<dbReference type="Pfam" id="PF00512">
    <property type="entry name" value="HisKA"/>
    <property type="match status" value="1"/>
</dbReference>
<keyword evidence="6" id="KW-0808">Transferase</keyword>
<evidence type="ECO:0000256" key="8">
    <source>
        <dbReference type="ARBA" id="ARBA00022777"/>
    </source>
</evidence>
<keyword evidence="5" id="KW-0716">Sensory transduction</keyword>
<keyword evidence="4 13" id="KW-0597">Phosphoprotein</keyword>
<dbReference type="InterPro" id="IPR000700">
    <property type="entry name" value="PAS-assoc_C"/>
</dbReference>
<evidence type="ECO:0000259" key="17">
    <source>
        <dbReference type="PROSITE" id="PS50112"/>
    </source>
</evidence>
<evidence type="ECO:0000256" key="1">
    <source>
        <dbReference type="ARBA" id="ARBA00000085"/>
    </source>
</evidence>
<dbReference type="Gene3D" id="3.30.450.20">
    <property type="entry name" value="PAS domain"/>
    <property type="match status" value="2"/>
</dbReference>
<evidence type="ECO:0000313" key="20">
    <source>
        <dbReference type="Proteomes" id="UP000001514"/>
    </source>
</evidence>
<keyword evidence="14" id="KW-0175">Coiled coil</keyword>
<dbReference type="GO" id="GO:0005634">
    <property type="term" value="C:nucleus"/>
    <property type="evidence" value="ECO:0000318"/>
    <property type="project" value="GO_Central"/>
</dbReference>
<feature type="domain" description="PAC" evidence="18">
    <location>
        <begin position="69"/>
        <end position="120"/>
    </location>
</feature>
<dbReference type="SMART" id="SM00091">
    <property type="entry name" value="PAS"/>
    <property type="match status" value="2"/>
</dbReference>
<dbReference type="PRINTS" id="PR00344">
    <property type="entry name" value="BCTRLSENSOR"/>
</dbReference>
<sequence length="823" mass="92541">MARGPKTNVPRGVFICSTDAHNTFTNAAYQNMTGCSQEELLGLRWVEHVHPEDLQEVWDQAITLREGGLNVEFRLIHKNGSWRWVNCQSVDMPGCFENESHVGIIEDITWRKEAEESLRLSEERFALAVRGSNDGLWDWDIRTNKVFYSARCKNMLGIEQSCADTLDVLINRLHSSYRDCVQTALKDYLAAHKTVGSPFHIETPIRTSQDKYCWFRLRGQALWDEQGNPLRMAGSLSDITERIRWEEEQERLIANLAEARDKAESAAKARSEFLAVMSHEIRTPLNGVIGMASVLLDTDPTPDQEECLETIRTSGECLLSIINDILDFSKIDAGKLTIAPVPCNLRSLVEDVGSMLALRVEPKGVELVVHYDSPFFAVSVDTIRLRQVLINLIGNSCKFTHAGHILVNVSLLCKSCQKQLKATDFWECRSCSKDVNSFKGRELDSDAKHVKPVEYFKFSISDSGIGIAEDKLGLLFEKFSQCDQLTSNMYGGTGLGLAVSKSLVELMGGEIVVESREGVGSTFSFSIPLEIDVVSEKNRHQVPLLYSSRFQARPRILVIDNHKITRQVMCEQIESWGIECQCSGDVASALKLLANRFHVAVVDNVLVETFQKKLQIKRIAEEFPGTKFILLKPVGHRVNAQEAYGFSCTLSRPLRQSTLKDALLKTFNLLGFKSFEEASRPALASSNRSKAGDKAQTRRHPKVLVVEDNKVNQMVAIRLLNNLGCTVDVACNGQEAVSIVDKPVEYDLIFMDCHMPVLDGFQASRLIRSKQKLTPIVALTAATMESELEKCLECGMDDYVRKPCTKQELQRVLHKWLDWKDEV</sequence>
<dbReference type="SMART" id="SM00086">
    <property type="entry name" value="PAC"/>
    <property type="match status" value="2"/>
</dbReference>
<dbReference type="InterPro" id="IPR001610">
    <property type="entry name" value="PAC"/>
</dbReference>
<evidence type="ECO:0000256" key="10">
    <source>
        <dbReference type="ARBA" id="ARBA00022991"/>
    </source>
</evidence>
<dbReference type="EMBL" id="GL377590">
    <property type="protein sequence ID" value="EFJ24302.1"/>
    <property type="molecule type" value="Genomic_DNA"/>
</dbReference>
<dbReference type="PANTHER" id="PTHR45339">
    <property type="entry name" value="HYBRID SIGNAL TRANSDUCTION HISTIDINE KINASE J"/>
    <property type="match status" value="1"/>
</dbReference>
<evidence type="ECO:0000256" key="7">
    <source>
        <dbReference type="ARBA" id="ARBA00022741"/>
    </source>
</evidence>
<dbReference type="PROSITE" id="PS50109">
    <property type="entry name" value="HIS_KIN"/>
    <property type="match status" value="1"/>
</dbReference>
<evidence type="ECO:0000259" key="16">
    <source>
        <dbReference type="PROSITE" id="PS50110"/>
    </source>
</evidence>
<dbReference type="CDD" id="cd00130">
    <property type="entry name" value="PAS"/>
    <property type="match status" value="2"/>
</dbReference>
<dbReference type="Pfam" id="PF08447">
    <property type="entry name" value="PAS_3"/>
    <property type="match status" value="2"/>
</dbReference>
<dbReference type="InterPro" id="IPR000014">
    <property type="entry name" value="PAS"/>
</dbReference>
<dbReference type="Gene3D" id="3.30.565.10">
    <property type="entry name" value="Histidine kinase-like ATPase, C-terminal domain"/>
    <property type="match status" value="1"/>
</dbReference>
<evidence type="ECO:0000313" key="19">
    <source>
        <dbReference type="EMBL" id="EFJ24302.1"/>
    </source>
</evidence>
<evidence type="ECO:0000256" key="6">
    <source>
        <dbReference type="ARBA" id="ARBA00022679"/>
    </source>
</evidence>
<dbReference type="InterPro" id="IPR003594">
    <property type="entry name" value="HATPase_dom"/>
</dbReference>
<keyword evidence="7" id="KW-0547">Nucleotide-binding</keyword>
<dbReference type="CDD" id="cd17546">
    <property type="entry name" value="REC_hyHK_CKI1_RcsC-like"/>
    <property type="match status" value="1"/>
</dbReference>
<dbReference type="PROSITE" id="PS50110">
    <property type="entry name" value="RESPONSE_REGULATORY"/>
    <property type="match status" value="2"/>
</dbReference>
<accession>D8RTW3</accession>
<evidence type="ECO:0000256" key="9">
    <source>
        <dbReference type="ARBA" id="ARBA00022840"/>
    </source>
</evidence>
<evidence type="ECO:0000256" key="11">
    <source>
        <dbReference type="ARBA" id="ARBA00023012"/>
    </source>
</evidence>
<feature type="domain" description="PAS" evidence="17">
    <location>
        <begin position="1"/>
        <end position="68"/>
    </location>
</feature>
<feature type="domain" description="Response regulatory" evidence="16">
    <location>
        <begin position="555"/>
        <end position="667"/>
    </location>
</feature>
<keyword evidence="11" id="KW-0902">Two-component regulatory system</keyword>
<feature type="domain" description="Response regulatory" evidence="16">
    <location>
        <begin position="702"/>
        <end position="817"/>
    </location>
</feature>